<dbReference type="InterPro" id="IPR014327">
    <property type="entry name" value="RNA_pol_sigma70_bacteroid"/>
</dbReference>
<evidence type="ECO:0000313" key="12">
    <source>
        <dbReference type="EMBL" id="OUP14565.1"/>
    </source>
</evidence>
<dbReference type="EMBL" id="NFJX01000030">
    <property type="protein sequence ID" value="OUP14565.1"/>
    <property type="molecule type" value="Genomic_DNA"/>
</dbReference>
<evidence type="ECO:0000313" key="11">
    <source>
        <dbReference type="EMBL" id="MRZ05420.1"/>
    </source>
</evidence>
<dbReference type="EMBL" id="CYXP01000002">
    <property type="protein sequence ID" value="CUM99126.1"/>
    <property type="molecule type" value="Genomic_DNA"/>
</dbReference>
<reference evidence="26 27" key="6">
    <citation type="journal article" date="2019" name="Nat. Med.">
        <title>A library of human gut bacterial isolates paired with longitudinal multiomics data enables mechanistic microbiome research.</title>
        <authorList>
            <person name="Poyet M."/>
            <person name="Groussin M."/>
            <person name="Gibbons S.M."/>
            <person name="Avila-Pacheco J."/>
            <person name="Jiang X."/>
            <person name="Kearney S.M."/>
            <person name="Perrotta A.R."/>
            <person name="Berdy B."/>
            <person name="Zhao S."/>
            <person name="Lieberman T.D."/>
            <person name="Swanson P.K."/>
            <person name="Smith M."/>
            <person name="Roesemann S."/>
            <person name="Alexander J.E."/>
            <person name="Rich S.A."/>
            <person name="Livny J."/>
            <person name="Vlamakis H."/>
            <person name="Clish C."/>
            <person name="Bullock K."/>
            <person name="Deik A."/>
            <person name="Scott J."/>
            <person name="Pierce K.A."/>
            <person name="Xavier R.J."/>
            <person name="Alm E.J."/>
        </authorList>
    </citation>
    <scope>NUCLEOTIDE SEQUENCE [LARGE SCALE GENOMIC DNA]</scope>
    <source>
        <strain evidence="11 27">BIOML-A10</strain>
        <strain evidence="10 26">BIOML-A11</strain>
    </source>
</reference>
<dbReference type="InterPro" id="IPR036388">
    <property type="entry name" value="WH-like_DNA-bd_sf"/>
</dbReference>
<keyword evidence="4" id="KW-0804">Transcription</keyword>
<evidence type="ECO:0000256" key="1">
    <source>
        <dbReference type="ARBA" id="ARBA00010641"/>
    </source>
</evidence>
<dbReference type="Gene3D" id="1.10.10.10">
    <property type="entry name" value="Winged helix-like DNA-binding domain superfamily/Winged helix DNA-binding domain"/>
    <property type="match status" value="1"/>
</dbReference>
<dbReference type="GO" id="GO:0016987">
    <property type="term" value="F:sigma factor activity"/>
    <property type="evidence" value="ECO:0007669"/>
    <property type="project" value="UniProtKB-KW"/>
</dbReference>
<dbReference type="Proteomes" id="UP000278164">
    <property type="component" value="Unassembled WGS sequence"/>
</dbReference>
<evidence type="ECO:0000313" key="19">
    <source>
        <dbReference type="Proteomes" id="UP000095332"/>
    </source>
</evidence>
<dbReference type="Proteomes" id="UP000501982">
    <property type="component" value="Chromosome"/>
</dbReference>
<dbReference type="OrthoDB" id="1045557at2"/>
<dbReference type="GO" id="GO:0006352">
    <property type="term" value="P:DNA-templated transcription initiation"/>
    <property type="evidence" value="ECO:0007669"/>
    <property type="project" value="InterPro"/>
</dbReference>
<dbReference type="InterPro" id="IPR013325">
    <property type="entry name" value="RNA_pol_sigma_r2"/>
</dbReference>
<reference evidence="12" key="3">
    <citation type="journal article" date="2018" name="BMC Genomics">
        <title>Whole genome sequencing and function prediction of 133 gut anaerobes isolated from chicken caecum in pure cultures.</title>
        <authorList>
            <person name="Medvecky M."/>
            <person name="Cejkova D."/>
            <person name="Polansky O."/>
            <person name="Karasova D."/>
            <person name="Kubasova T."/>
            <person name="Cizek A."/>
            <person name="Rychlik I."/>
        </authorList>
    </citation>
    <scope>NUCLEOTIDE SEQUENCE</scope>
    <source>
        <strain evidence="12">An199</strain>
    </source>
</reference>
<name>A0A174KQJ8_PARDI</name>
<dbReference type="Proteomes" id="UP000310032">
    <property type="component" value="Unassembled WGS sequence"/>
</dbReference>
<reference evidence="18" key="11">
    <citation type="submission" date="2023-03" db="EMBL/GenBank/DDBJ databases">
        <title>Parabacteroides distasonis, a bacteria resistant against UC.</title>
        <authorList>
            <person name="Dai W."/>
        </authorList>
    </citation>
    <scope>NUCLEOTIDE SEQUENCE</scope>
    <source>
        <strain evidence="18">F1-28</strain>
    </source>
</reference>
<reference evidence="14 23" key="4">
    <citation type="submission" date="2018-08" db="EMBL/GenBank/DDBJ databases">
        <title>A genome reference for cultivated species of the human gut microbiota.</title>
        <authorList>
            <person name="Zou Y."/>
            <person name="Xue W."/>
            <person name="Luo G."/>
        </authorList>
    </citation>
    <scope>NUCLEOTIDE SEQUENCE [LARGE SCALE GENOMIC DNA]</scope>
    <source>
        <strain evidence="14 23">AM30-4</strain>
    </source>
</reference>
<dbReference type="EMBL" id="VOHW01000003">
    <property type="protein sequence ID" value="TWV62805.1"/>
    <property type="molecule type" value="Genomic_DNA"/>
</dbReference>
<protein>
    <submittedName>
        <fullName evidence="7">RNA polymerase sigma factor</fullName>
    </submittedName>
    <submittedName>
        <fullName evidence="16">RNA polymerase sigma-70 factor</fullName>
    </submittedName>
</protein>
<dbReference type="Proteomes" id="UP000471216">
    <property type="component" value="Unassembled WGS sequence"/>
</dbReference>
<dbReference type="InterPro" id="IPR013249">
    <property type="entry name" value="RNA_pol_sigma70_r4_t2"/>
</dbReference>
<dbReference type="InterPro" id="IPR013324">
    <property type="entry name" value="RNA_pol_sigma_r3/r4-like"/>
</dbReference>
<dbReference type="NCBIfam" id="TIGR02985">
    <property type="entry name" value="Sig70_bacteroi1"/>
    <property type="match status" value="1"/>
</dbReference>
<proteinExistence type="inferred from homology"/>
<dbReference type="RefSeq" id="WP_005867296.1">
    <property type="nucleotide sequence ID" value="NZ_AP019729.1"/>
</dbReference>
<evidence type="ECO:0000313" key="28">
    <source>
        <dbReference type="Proteomes" id="UP000501982"/>
    </source>
</evidence>
<evidence type="ECO:0000256" key="2">
    <source>
        <dbReference type="ARBA" id="ARBA00023015"/>
    </source>
</evidence>
<dbReference type="AlphaFoldDB" id="A0A174KQJ8"/>
<dbReference type="PANTHER" id="PTHR43133:SF46">
    <property type="entry name" value="RNA POLYMERASE SIGMA-70 FACTOR ECF SUBFAMILY"/>
    <property type="match status" value="1"/>
</dbReference>
<evidence type="ECO:0000313" key="9">
    <source>
        <dbReference type="EMBL" id="MCB6519405.1"/>
    </source>
</evidence>
<dbReference type="InterPro" id="IPR014284">
    <property type="entry name" value="RNA_pol_sigma-70_dom"/>
</dbReference>
<evidence type="ECO:0000313" key="25">
    <source>
        <dbReference type="Proteomes" id="UP000315827"/>
    </source>
</evidence>
<dbReference type="Proteomes" id="UP000284660">
    <property type="component" value="Unassembled WGS sequence"/>
</dbReference>
<evidence type="ECO:0000313" key="22">
    <source>
        <dbReference type="Proteomes" id="UP000278164"/>
    </source>
</evidence>
<evidence type="ECO:0000256" key="3">
    <source>
        <dbReference type="ARBA" id="ARBA00023082"/>
    </source>
</evidence>
<dbReference type="Proteomes" id="UP000095332">
    <property type="component" value="Unassembled WGS sequence"/>
</dbReference>
<dbReference type="EMBL" id="RAYI01000008">
    <property type="protein sequence ID" value="RLT74376.1"/>
    <property type="molecule type" value="Genomic_DNA"/>
</dbReference>
<reference evidence="13 28" key="9">
    <citation type="submission" date="2020-04" db="EMBL/GenBank/DDBJ databases">
        <title>Complete Genomes and Methylome analysis of CBBP consortium that reverse antibiotic-induced susceptibility to vancomycin-resistant Enterococcus faecium infection.</title>
        <authorList>
            <person name="Fomenkov A."/>
            <person name="Zhang Z."/>
            <person name="Pamer E."/>
            <person name="Roberts R.J."/>
        </authorList>
    </citation>
    <scope>NUCLEOTIDE SEQUENCE [LARGE SCALE GENOMIC DNA]</scope>
    <source>
        <strain evidence="28">CBBP</strain>
        <strain evidence="13">CBBP-1</strain>
    </source>
</reference>
<dbReference type="EMBL" id="CP051672">
    <property type="protein sequence ID" value="QJE31150.1"/>
    <property type="molecule type" value="Genomic_DNA"/>
</dbReference>
<gene>
    <name evidence="12" type="ORF">B5F32_19945</name>
    <name evidence="15" type="ORF">D7V78_05805</name>
    <name evidence="14" type="ORF">DW782_04640</name>
    <name evidence="16" type="ORF">E5342_11360</name>
    <name evidence="7" type="ORF">ERS852429_01470</name>
    <name evidence="8" type="ORF">ERS852560_04235</name>
    <name evidence="17" type="ORF">FSA05_07150</name>
    <name evidence="11" type="ORF">GKD54_04140</name>
    <name evidence="10" type="ORF">GKD58_07425</name>
    <name evidence="13" type="ORF">HHO38_18150</name>
    <name evidence="9" type="ORF">LI194_16575</name>
    <name evidence="18" type="ORF">P2T59_18615</name>
</gene>
<feature type="domain" description="RNA polymerase sigma factor 70 region 4 type 2" evidence="6">
    <location>
        <begin position="113"/>
        <end position="165"/>
    </location>
</feature>
<evidence type="ECO:0000313" key="20">
    <source>
        <dbReference type="Proteomes" id="UP000095591"/>
    </source>
</evidence>
<dbReference type="EMBL" id="WKMX01000003">
    <property type="protein sequence ID" value="MRZ05420.1"/>
    <property type="molecule type" value="Genomic_DNA"/>
</dbReference>
<reference evidence="15 22" key="5">
    <citation type="submission" date="2018-09" db="EMBL/GenBank/DDBJ databases">
        <title>Murine metabolic-syndrome-specific gut microbial biobank.</title>
        <authorList>
            <person name="Liu C."/>
        </authorList>
    </citation>
    <scope>NUCLEOTIDE SEQUENCE [LARGE SCALE GENOMIC DNA]</scope>
    <source>
        <strain evidence="15 22">8-P5</strain>
    </source>
</reference>
<reference evidence="9" key="10">
    <citation type="submission" date="2021-10" db="EMBL/GenBank/DDBJ databases">
        <title>Collection of gut derived symbiotic bacterial strains cultured from healthy donors.</title>
        <authorList>
            <person name="Lin H."/>
            <person name="Littmann E."/>
            <person name="Kohout C."/>
            <person name="Pamer E.G."/>
        </authorList>
    </citation>
    <scope>NUCLEOTIDE SEQUENCE</scope>
    <source>
        <strain evidence="9">DFI.2.94</strain>
    </source>
</reference>
<dbReference type="Gene3D" id="1.10.1740.10">
    <property type="match status" value="1"/>
</dbReference>
<evidence type="ECO:0000313" key="27">
    <source>
        <dbReference type="Proteomes" id="UP000471216"/>
    </source>
</evidence>
<dbReference type="Proteomes" id="UP001198806">
    <property type="component" value="Unassembled WGS sequence"/>
</dbReference>
<reference evidence="17 25" key="8">
    <citation type="submission" date="2019-07" db="EMBL/GenBank/DDBJ databases">
        <title>Genome sequencing of Parabacteroides distasonis iSURF_7.</title>
        <authorList>
            <person name="Degefu H.N."/>
            <person name="Ruoff K.L."/>
            <person name="Price C.E."/>
            <person name="Valls R.A."/>
            <person name="O'Toole G.A."/>
        </authorList>
    </citation>
    <scope>NUCLEOTIDE SEQUENCE [LARGE SCALE GENOMIC DNA]</scope>
    <source>
        <strain evidence="17 25">CFPLTA003_1B</strain>
    </source>
</reference>
<evidence type="ECO:0000313" key="10">
    <source>
        <dbReference type="EMBL" id="MRY84079.1"/>
    </source>
</evidence>
<dbReference type="Pfam" id="PF04542">
    <property type="entry name" value="Sigma70_r2"/>
    <property type="match status" value="1"/>
</dbReference>
<evidence type="ECO:0000313" key="17">
    <source>
        <dbReference type="EMBL" id="TWV62805.1"/>
    </source>
</evidence>
<evidence type="ECO:0000256" key="4">
    <source>
        <dbReference type="ARBA" id="ARBA00023163"/>
    </source>
</evidence>
<reference evidence="16 24" key="7">
    <citation type="submission" date="2019-04" db="EMBL/GenBank/DDBJ databases">
        <title>Microbes associate with the intestines of laboratory mice.</title>
        <authorList>
            <person name="Navarre W."/>
            <person name="Wong E."/>
            <person name="Huang K."/>
            <person name="Tropini C."/>
            <person name="Ng K."/>
            <person name="Yu B."/>
        </authorList>
    </citation>
    <scope>NUCLEOTIDE SEQUENCE [LARGE SCALE GENOMIC DNA]</scope>
    <source>
        <strain evidence="16 24">NM39_I3</strain>
    </source>
</reference>
<evidence type="ECO:0000259" key="6">
    <source>
        <dbReference type="Pfam" id="PF08281"/>
    </source>
</evidence>
<dbReference type="EMBL" id="SRYM01000031">
    <property type="protein sequence ID" value="TGY56875.1"/>
    <property type="molecule type" value="Genomic_DNA"/>
</dbReference>
<evidence type="ECO:0000313" key="18">
    <source>
        <dbReference type="EMBL" id="WET63694.1"/>
    </source>
</evidence>
<accession>A0A174KQJ8</accession>
<evidence type="ECO:0000313" key="14">
    <source>
        <dbReference type="EMBL" id="RHD77422.1"/>
    </source>
</evidence>
<keyword evidence="2" id="KW-0805">Transcription regulation</keyword>
<dbReference type="EMBL" id="CP120353">
    <property type="protein sequence ID" value="WET63694.1"/>
    <property type="molecule type" value="Genomic_DNA"/>
</dbReference>
<comment type="similarity">
    <text evidence="1">Belongs to the sigma-70 factor family. ECF subfamily.</text>
</comment>
<dbReference type="EMBL" id="WKMW01000005">
    <property type="protein sequence ID" value="MRY84079.1"/>
    <property type="molecule type" value="Genomic_DNA"/>
</dbReference>
<dbReference type="Pfam" id="PF08281">
    <property type="entry name" value="Sigma70_r4_2"/>
    <property type="match status" value="1"/>
</dbReference>
<feature type="domain" description="RNA polymerase sigma-70 region 2" evidence="5">
    <location>
        <begin position="9"/>
        <end position="73"/>
    </location>
</feature>
<dbReference type="Proteomes" id="UP000095591">
    <property type="component" value="Unassembled WGS sequence"/>
</dbReference>
<reference evidence="21" key="2">
    <citation type="submission" date="2017-04" db="EMBL/GenBank/DDBJ databases">
        <title>Function of individual gut microbiota members based on whole genome sequencing of pure cultures obtained from chicken caecum.</title>
        <authorList>
            <person name="Medvecky M."/>
            <person name="Cejkova D."/>
            <person name="Polansky O."/>
            <person name="Karasova D."/>
            <person name="Kubasova T."/>
            <person name="Cizek A."/>
            <person name="Rychlik I."/>
        </authorList>
    </citation>
    <scope>NUCLEOTIDE SEQUENCE [LARGE SCALE GENOMIC DNA]</scope>
    <source>
        <strain evidence="21">An199</strain>
    </source>
</reference>
<sequence length="181" mass="21341">MKGDDFNIIYERNYRRSFLFTKSYVHDDMVAEDIVAESLVKYWRLVSAGENEITEALLLTILKNKALNYLRHKAIHDAAIENLEEIKNRELSIRISTLEACDPKEIFSDEVNRIIHKTLKNLPEQTHRIFEMSRFENKTVKEIADETNLTIKGVEYHITKALKALRINLKDYLPLFYFLFS</sequence>
<organism evidence="16 24">
    <name type="scientific">Parabacteroides distasonis</name>
    <dbReference type="NCBI Taxonomy" id="823"/>
    <lineage>
        <taxon>Bacteria</taxon>
        <taxon>Pseudomonadati</taxon>
        <taxon>Bacteroidota</taxon>
        <taxon>Bacteroidia</taxon>
        <taxon>Bacteroidales</taxon>
        <taxon>Tannerellaceae</taxon>
        <taxon>Parabacteroides</taxon>
    </lineage>
</organism>
<evidence type="ECO:0000313" key="7">
    <source>
        <dbReference type="EMBL" id="CUM99126.1"/>
    </source>
</evidence>
<dbReference type="SUPFAM" id="SSF88659">
    <property type="entry name" value="Sigma3 and sigma4 domains of RNA polymerase sigma factors"/>
    <property type="match status" value="1"/>
</dbReference>
<dbReference type="Proteomes" id="UP000315827">
    <property type="component" value="Unassembled WGS sequence"/>
</dbReference>
<evidence type="ECO:0000313" key="21">
    <source>
        <dbReference type="Proteomes" id="UP000195950"/>
    </source>
</evidence>
<keyword evidence="3" id="KW-0731">Sigma factor</keyword>
<evidence type="ECO:0000313" key="16">
    <source>
        <dbReference type="EMBL" id="TGY56875.1"/>
    </source>
</evidence>
<reference evidence="19 20" key="1">
    <citation type="submission" date="2015-09" db="EMBL/GenBank/DDBJ databases">
        <authorList>
            <consortium name="Pathogen Informatics"/>
        </authorList>
    </citation>
    <scope>NUCLEOTIDE SEQUENCE [LARGE SCALE GENOMIC DNA]</scope>
    <source>
        <strain evidence="7 20">2789STDY5608872</strain>
        <strain evidence="8 19">2789STDY5834948</strain>
    </source>
</reference>
<dbReference type="EMBL" id="CZBM01000027">
    <property type="protein sequence ID" value="CUQ56045.1"/>
    <property type="molecule type" value="Genomic_DNA"/>
</dbReference>
<dbReference type="InterPro" id="IPR039425">
    <property type="entry name" value="RNA_pol_sigma-70-like"/>
</dbReference>
<evidence type="ECO:0000313" key="15">
    <source>
        <dbReference type="EMBL" id="RLT74376.1"/>
    </source>
</evidence>
<evidence type="ECO:0000259" key="5">
    <source>
        <dbReference type="Pfam" id="PF04542"/>
    </source>
</evidence>
<evidence type="ECO:0000313" key="23">
    <source>
        <dbReference type="Proteomes" id="UP000284660"/>
    </source>
</evidence>
<dbReference type="GO" id="GO:0003677">
    <property type="term" value="F:DNA binding"/>
    <property type="evidence" value="ECO:0007669"/>
    <property type="project" value="InterPro"/>
</dbReference>
<dbReference type="Proteomes" id="UP000450599">
    <property type="component" value="Unassembled WGS sequence"/>
</dbReference>
<evidence type="ECO:0000313" key="8">
    <source>
        <dbReference type="EMBL" id="CUQ56045.1"/>
    </source>
</evidence>
<dbReference type="GeneID" id="93523347"/>
<dbReference type="PANTHER" id="PTHR43133">
    <property type="entry name" value="RNA POLYMERASE ECF-TYPE SIGMA FACTO"/>
    <property type="match status" value="1"/>
</dbReference>
<dbReference type="NCBIfam" id="TIGR02937">
    <property type="entry name" value="sigma70-ECF"/>
    <property type="match status" value="1"/>
</dbReference>
<dbReference type="SUPFAM" id="SSF88946">
    <property type="entry name" value="Sigma2 domain of RNA polymerase sigma factors"/>
    <property type="match status" value="1"/>
</dbReference>
<evidence type="ECO:0000313" key="13">
    <source>
        <dbReference type="EMBL" id="QJE31150.1"/>
    </source>
</evidence>
<dbReference type="Proteomes" id="UP001221009">
    <property type="component" value="Chromosome"/>
</dbReference>
<dbReference type="EMBL" id="QSJN01000002">
    <property type="protein sequence ID" value="RHD77422.1"/>
    <property type="molecule type" value="Genomic_DNA"/>
</dbReference>
<dbReference type="Proteomes" id="UP000195950">
    <property type="component" value="Unassembled WGS sequence"/>
</dbReference>
<evidence type="ECO:0000313" key="24">
    <source>
        <dbReference type="Proteomes" id="UP000310032"/>
    </source>
</evidence>
<dbReference type="EMBL" id="JAJCNI010000023">
    <property type="protein sequence ID" value="MCB6519405.1"/>
    <property type="molecule type" value="Genomic_DNA"/>
</dbReference>
<evidence type="ECO:0000313" key="26">
    <source>
        <dbReference type="Proteomes" id="UP000450599"/>
    </source>
</evidence>
<dbReference type="InterPro" id="IPR007627">
    <property type="entry name" value="RNA_pol_sigma70_r2"/>
</dbReference>